<reference evidence="2" key="2">
    <citation type="journal article" date="2023" name="Proc. Natl. Acad. Sci. U.S.A.">
        <title>A global phylogenomic analysis of the shiitake genus Lentinula.</title>
        <authorList>
            <person name="Sierra-Patev S."/>
            <person name="Min B."/>
            <person name="Naranjo-Ortiz M."/>
            <person name="Looney B."/>
            <person name="Konkel Z."/>
            <person name="Slot J.C."/>
            <person name="Sakamoto Y."/>
            <person name="Steenwyk J.L."/>
            <person name="Rokas A."/>
            <person name="Carro J."/>
            <person name="Camarero S."/>
            <person name="Ferreira P."/>
            <person name="Molpeceres G."/>
            <person name="Ruiz-Duenas F.J."/>
            <person name="Serrano A."/>
            <person name="Henrissat B."/>
            <person name="Drula E."/>
            <person name="Hughes K.W."/>
            <person name="Mata J.L."/>
            <person name="Ishikawa N.K."/>
            <person name="Vargas-Isla R."/>
            <person name="Ushijima S."/>
            <person name="Smith C.A."/>
            <person name="Donoghue J."/>
            <person name="Ahrendt S."/>
            <person name="Andreopoulos W."/>
            <person name="He G."/>
            <person name="LaButti K."/>
            <person name="Lipzen A."/>
            <person name="Ng V."/>
            <person name="Riley R."/>
            <person name="Sandor L."/>
            <person name="Barry K."/>
            <person name="Martinez A.T."/>
            <person name="Xiao Y."/>
            <person name="Gibbons J.G."/>
            <person name="Terashima K."/>
            <person name="Grigoriev I.V."/>
            <person name="Hibbett D."/>
        </authorList>
    </citation>
    <scope>NUCLEOTIDE SEQUENCE</scope>
    <source>
        <strain evidence="2">ET3784</strain>
    </source>
</reference>
<evidence type="ECO:0000313" key="3">
    <source>
        <dbReference type="Proteomes" id="UP001176059"/>
    </source>
</evidence>
<comment type="caution">
    <text evidence="2">The sequence shown here is derived from an EMBL/GenBank/DDBJ whole genome shotgun (WGS) entry which is preliminary data.</text>
</comment>
<keyword evidence="1" id="KW-0732">Signal</keyword>
<feature type="chain" id="PRO_5041384700" evidence="1">
    <location>
        <begin position="22"/>
        <end position="242"/>
    </location>
</feature>
<dbReference type="Proteomes" id="UP001176059">
    <property type="component" value="Unassembled WGS sequence"/>
</dbReference>
<gene>
    <name evidence="2" type="ORF">DFJ43DRAFT_1174014</name>
</gene>
<reference evidence="2" key="1">
    <citation type="submission" date="2022-08" db="EMBL/GenBank/DDBJ databases">
        <authorList>
            <consortium name="DOE Joint Genome Institute"/>
            <person name="Min B."/>
            <person name="Sierra-Patev S."/>
            <person name="Naranjo-Ortiz M."/>
            <person name="Looney B."/>
            <person name="Konkel Z."/>
            <person name="Slot J.C."/>
            <person name="Sakamoto Y."/>
            <person name="Steenwyk J.L."/>
            <person name="Rokas A."/>
            <person name="Carro J."/>
            <person name="Camarero S."/>
            <person name="Ferreira P."/>
            <person name="Molpeceres G."/>
            <person name="Ruiz-duenas F.J."/>
            <person name="Serrano A."/>
            <person name="Henrissat B."/>
            <person name="Drula E."/>
            <person name="Hughes K.W."/>
            <person name="Mata J.L."/>
            <person name="Ishikawa N.K."/>
            <person name="Vargas-Isla R."/>
            <person name="Ushijima S."/>
            <person name="Smith C.A."/>
            <person name="Ahrendt S."/>
            <person name="Andreopoulos W."/>
            <person name="He G."/>
            <person name="LaButti K."/>
            <person name="Lipzen A."/>
            <person name="Ng V."/>
            <person name="Riley R."/>
            <person name="Sandor L."/>
            <person name="Barry K."/>
            <person name="Martinez A.T."/>
            <person name="Xiao Y."/>
            <person name="Gibbons J.G."/>
            <person name="Terashima K."/>
            <person name="Hibbett D.S."/>
            <person name="Grigoriev I.V."/>
        </authorList>
    </citation>
    <scope>NUCLEOTIDE SEQUENCE</scope>
    <source>
        <strain evidence="2">ET3784</strain>
    </source>
</reference>
<evidence type="ECO:0000313" key="2">
    <source>
        <dbReference type="EMBL" id="KAJ3709591.1"/>
    </source>
</evidence>
<keyword evidence="3" id="KW-1185">Reference proteome</keyword>
<accession>A0AA38J1D9</accession>
<dbReference type="AlphaFoldDB" id="A0AA38J1D9"/>
<evidence type="ECO:0000256" key="1">
    <source>
        <dbReference type="SAM" id="SignalP"/>
    </source>
</evidence>
<name>A0AA38J1D9_9AGAR</name>
<protein>
    <submittedName>
        <fullName evidence="2">Uncharacterized protein</fullName>
    </submittedName>
</protein>
<sequence length="242" mass="25545">MQTKLLSLIIVAIHASTIVSAAPTFRGLGCFPSLSGNSTGDSESHSALPSGLAAIITELTGHHNDDSGSSGSPSSTSFATASNILVTASINDDLENDVSLVGFGKFGAGHTYTDGDLSGEITSALGDITRHHMDNHWSTLGVTGFSLDLESLTGGLESSSDMSTATDTMTETFPTSSFTPSITTFFTHPLSLRILLMCPSALQLETIQPRQCLLRIGKTHQTMLVTSAPRRLHINIFPFACR</sequence>
<feature type="signal peptide" evidence="1">
    <location>
        <begin position="1"/>
        <end position="21"/>
    </location>
</feature>
<proteinExistence type="predicted"/>
<organism evidence="2 3">
    <name type="scientific">Lentinula guzmanii</name>
    <dbReference type="NCBI Taxonomy" id="2804957"/>
    <lineage>
        <taxon>Eukaryota</taxon>
        <taxon>Fungi</taxon>
        <taxon>Dikarya</taxon>
        <taxon>Basidiomycota</taxon>
        <taxon>Agaricomycotina</taxon>
        <taxon>Agaricomycetes</taxon>
        <taxon>Agaricomycetidae</taxon>
        <taxon>Agaricales</taxon>
        <taxon>Marasmiineae</taxon>
        <taxon>Omphalotaceae</taxon>
        <taxon>Lentinula</taxon>
    </lineage>
</organism>
<dbReference type="EMBL" id="JANVFO010000168">
    <property type="protein sequence ID" value="KAJ3709591.1"/>
    <property type="molecule type" value="Genomic_DNA"/>
</dbReference>